<dbReference type="SMART" id="SM00345">
    <property type="entry name" value="HTH_GNTR"/>
    <property type="match status" value="1"/>
</dbReference>
<comment type="caution">
    <text evidence="5">The sequence shown here is derived from an EMBL/GenBank/DDBJ whole genome shotgun (WGS) entry which is preliminary data.</text>
</comment>
<dbReference type="SUPFAM" id="SSF48008">
    <property type="entry name" value="GntR ligand-binding domain-like"/>
    <property type="match status" value="1"/>
</dbReference>
<dbReference type="SMART" id="SM00895">
    <property type="entry name" value="FCD"/>
    <property type="match status" value="1"/>
</dbReference>
<keyword evidence="6" id="KW-1185">Reference proteome</keyword>
<dbReference type="InterPro" id="IPR011711">
    <property type="entry name" value="GntR_C"/>
</dbReference>
<evidence type="ECO:0000256" key="3">
    <source>
        <dbReference type="ARBA" id="ARBA00023163"/>
    </source>
</evidence>
<evidence type="ECO:0000259" key="4">
    <source>
        <dbReference type="PROSITE" id="PS50949"/>
    </source>
</evidence>
<dbReference type="RefSeq" id="WP_136854872.1">
    <property type="nucleotide sequence ID" value="NZ_JBKBLO010000003.1"/>
</dbReference>
<dbReference type="PANTHER" id="PTHR43537:SF53">
    <property type="entry name" value="HTH-TYPE TRANSCRIPTIONAL REPRESSOR NANR"/>
    <property type="match status" value="1"/>
</dbReference>
<keyword evidence="3" id="KW-0804">Transcription</keyword>
<dbReference type="GO" id="GO:0003700">
    <property type="term" value="F:DNA-binding transcription factor activity"/>
    <property type="evidence" value="ECO:0007669"/>
    <property type="project" value="InterPro"/>
</dbReference>
<dbReference type="OrthoDB" id="7618373at2"/>
<dbReference type="EMBL" id="SUNH01000002">
    <property type="protein sequence ID" value="TJZ87744.1"/>
    <property type="molecule type" value="Genomic_DNA"/>
</dbReference>
<keyword evidence="2" id="KW-0238">DNA-binding</keyword>
<dbReference type="InterPro" id="IPR036388">
    <property type="entry name" value="WH-like_DNA-bd_sf"/>
</dbReference>
<name>A0A4U0RID5_9RHOB</name>
<evidence type="ECO:0000313" key="5">
    <source>
        <dbReference type="EMBL" id="TJZ87744.1"/>
    </source>
</evidence>
<dbReference type="AlphaFoldDB" id="A0A4U0RID5"/>
<dbReference type="Pfam" id="PF07729">
    <property type="entry name" value="FCD"/>
    <property type="match status" value="1"/>
</dbReference>
<dbReference type="InterPro" id="IPR008920">
    <property type="entry name" value="TF_FadR/GntR_C"/>
</dbReference>
<feature type="domain" description="HTH gntR-type" evidence="4">
    <location>
        <begin position="3"/>
        <end position="70"/>
    </location>
</feature>
<protein>
    <submittedName>
        <fullName evidence="5">GntR family transcriptional regulator</fullName>
    </submittedName>
</protein>
<evidence type="ECO:0000313" key="6">
    <source>
        <dbReference type="Proteomes" id="UP000306223"/>
    </source>
</evidence>
<dbReference type="SUPFAM" id="SSF46785">
    <property type="entry name" value="Winged helix' DNA-binding domain"/>
    <property type="match status" value="1"/>
</dbReference>
<dbReference type="Proteomes" id="UP000306223">
    <property type="component" value="Unassembled WGS sequence"/>
</dbReference>
<dbReference type="InterPro" id="IPR036390">
    <property type="entry name" value="WH_DNA-bd_sf"/>
</dbReference>
<gene>
    <name evidence="5" type="ORF">FA740_00780</name>
</gene>
<dbReference type="Pfam" id="PF00392">
    <property type="entry name" value="GntR"/>
    <property type="match status" value="1"/>
</dbReference>
<accession>A0A4U0RID5</accession>
<reference evidence="5 6" key="1">
    <citation type="submission" date="2019-04" db="EMBL/GenBank/DDBJ databases">
        <authorList>
            <person name="Li J."/>
        </authorList>
    </citation>
    <scope>NUCLEOTIDE SEQUENCE [LARGE SCALE GENOMIC DNA]</scope>
    <source>
        <strain evidence="5 6">CCTCC AB2016182</strain>
    </source>
</reference>
<dbReference type="PROSITE" id="PS50949">
    <property type="entry name" value="HTH_GNTR"/>
    <property type="match status" value="1"/>
</dbReference>
<organism evidence="5 6">
    <name type="scientific">Paracoccus hibiscisoli</name>
    <dbReference type="NCBI Taxonomy" id="2023261"/>
    <lineage>
        <taxon>Bacteria</taxon>
        <taxon>Pseudomonadati</taxon>
        <taxon>Pseudomonadota</taxon>
        <taxon>Alphaproteobacteria</taxon>
        <taxon>Rhodobacterales</taxon>
        <taxon>Paracoccaceae</taxon>
        <taxon>Paracoccus</taxon>
    </lineage>
</organism>
<sequence>MEKPLETLIVDSILDAIADQRLVAGTKLGEQAISDIFACNRAHVRRALSMLTGWQVVDHLPNRGAYVATPTPQDARDVFQARRAIETTICRNAVRLADATDLADLRRHLAQEDAARGHDNRPALIRLSRGFHILLARIGRNPVLARYLDELTMRSSLIIGLYAQGHATLCAEDEHAGIVAAIAARDEARALSLLDQHLRHIEAGIRFDDVPPATGGLAAALRG</sequence>
<dbReference type="Gene3D" id="1.20.120.530">
    <property type="entry name" value="GntR ligand-binding domain-like"/>
    <property type="match status" value="1"/>
</dbReference>
<dbReference type="Gene3D" id="1.10.10.10">
    <property type="entry name" value="Winged helix-like DNA-binding domain superfamily/Winged helix DNA-binding domain"/>
    <property type="match status" value="1"/>
</dbReference>
<dbReference type="GO" id="GO:0003677">
    <property type="term" value="F:DNA binding"/>
    <property type="evidence" value="ECO:0007669"/>
    <property type="project" value="UniProtKB-KW"/>
</dbReference>
<evidence type="ECO:0000256" key="2">
    <source>
        <dbReference type="ARBA" id="ARBA00023125"/>
    </source>
</evidence>
<keyword evidence="1" id="KW-0805">Transcription regulation</keyword>
<proteinExistence type="predicted"/>
<dbReference type="PANTHER" id="PTHR43537">
    <property type="entry name" value="TRANSCRIPTIONAL REGULATOR, GNTR FAMILY"/>
    <property type="match status" value="1"/>
</dbReference>
<evidence type="ECO:0000256" key="1">
    <source>
        <dbReference type="ARBA" id="ARBA00023015"/>
    </source>
</evidence>
<dbReference type="InterPro" id="IPR000524">
    <property type="entry name" value="Tscrpt_reg_HTH_GntR"/>
</dbReference>